<dbReference type="Pfam" id="PF00694">
    <property type="entry name" value="Aconitase_C"/>
    <property type="match status" value="1"/>
</dbReference>
<comment type="subunit">
    <text evidence="5 10">Heterodimer of LeuC and LeuD.</text>
</comment>
<dbReference type="Proteomes" id="UP001593940">
    <property type="component" value="Unassembled WGS sequence"/>
</dbReference>
<reference evidence="12 13" key="1">
    <citation type="submission" date="2024-09" db="EMBL/GenBank/DDBJ databases">
        <title>Nodulacao em especies de Leguminosae Basais da Amazonia e Caracterizacao dos Rizobios e Bacterias Associadas aos Nodulos.</title>
        <authorList>
            <person name="Jambeiro I.C.A."/>
            <person name="Lopes I.S."/>
            <person name="Aguiar E.R.G.R."/>
            <person name="Santos A.F.J."/>
            <person name="Dos Santos J.M.F."/>
            <person name="Gross E."/>
        </authorList>
    </citation>
    <scope>NUCLEOTIDE SEQUENCE [LARGE SCALE GENOMIC DNA]</scope>
    <source>
        <strain evidence="12 13">BRUESC1165</strain>
    </source>
</reference>
<evidence type="ECO:0000313" key="13">
    <source>
        <dbReference type="Proteomes" id="UP001593940"/>
    </source>
</evidence>
<dbReference type="InterPro" id="IPR050075">
    <property type="entry name" value="LeuD"/>
</dbReference>
<dbReference type="Gene3D" id="3.20.19.10">
    <property type="entry name" value="Aconitase, domain 4"/>
    <property type="match status" value="1"/>
</dbReference>
<evidence type="ECO:0000256" key="10">
    <source>
        <dbReference type="HAMAP-Rule" id="MF_01031"/>
    </source>
</evidence>
<comment type="similarity">
    <text evidence="4 10">Belongs to the LeuD family. LeuD type 1 subfamily.</text>
</comment>
<evidence type="ECO:0000256" key="1">
    <source>
        <dbReference type="ARBA" id="ARBA00000491"/>
    </source>
</evidence>
<comment type="caution">
    <text evidence="12">The sequence shown here is derived from an EMBL/GenBank/DDBJ whole genome shotgun (WGS) entry which is preliminary data.</text>
</comment>
<organism evidence="12 13">
    <name type="scientific">Microvirga arabica</name>
    <dbReference type="NCBI Taxonomy" id="1128671"/>
    <lineage>
        <taxon>Bacteria</taxon>
        <taxon>Pseudomonadati</taxon>
        <taxon>Pseudomonadota</taxon>
        <taxon>Alphaproteobacteria</taxon>
        <taxon>Hyphomicrobiales</taxon>
        <taxon>Methylobacteriaceae</taxon>
        <taxon>Microvirga</taxon>
    </lineage>
</organism>
<dbReference type="CDD" id="cd01577">
    <property type="entry name" value="IPMI_Swivel"/>
    <property type="match status" value="1"/>
</dbReference>
<dbReference type="EMBL" id="JBHOMY010000058">
    <property type="protein sequence ID" value="MFC1458636.1"/>
    <property type="molecule type" value="Genomic_DNA"/>
</dbReference>
<evidence type="ECO:0000256" key="2">
    <source>
        <dbReference type="ARBA" id="ARBA00002695"/>
    </source>
</evidence>
<evidence type="ECO:0000256" key="6">
    <source>
        <dbReference type="ARBA" id="ARBA00022430"/>
    </source>
</evidence>
<dbReference type="GO" id="GO:0003861">
    <property type="term" value="F:3-isopropylmalate dehydratase activity"/>
    <property type="evidence" value="ECO:0007669"/>
    <property type="project" value="UniProtKB-EC"/>
</dbReference>
<evidence type="ECO:0000256" key="7">
    <source>
        <dbReference type="ARBA" id="ARBA00022605"/>
    </source>
</evidence>
<keyword evidence="13" id="KW-1185">Reference proteome</keyword>
<keyword evidence="6 10" id="KW-0432">Leucine biosynthesis</keyword>
<dbReference type="InterPro" id="IPR033940">
    <property type="entry name" value="IPMI_Swivel"/>
</dbReference>
<evidence type="ECO:0000256" key="8">
    <source>
        <dbReference type="ARBA" id="ARBA00023239"/>
    </source>
</evidence>
<name>A0ABV6YBI9_9HYPH</name>
<dbReference type="SUPFAM" id="SSF52016">
    <property type="entry name" value="LeuD/IlvD-like"/>
    <property type="match status" value="1"/>
</dbReference>
<keyword evidence="8 10" id="KW-0456">Lyase</keyword>
<dbReference type="InterPro" id="IPR000573">
    <property type="entry name" value="AconitaseA/IPMdHydase_ssu_swvl"/>
</dbReference>
<comment type="catalytic activity">
    <reaction evidence="1 10">
        <text>(2R,3S)-3-isopropylmalate = (2S)-2-isopropylmalate</text>
        <dbReference type="Rhea" id="RHEA:32287"/>
        <dbReference type="ChEBI" id="CHEBI:1178"/>
        <dbReference type="ChEBI" id="CHEBI:35121"/>
        <dbReference type="EC" id="4.2.1.33"/>
    </reaction>
</comment>
<evidence type="ECO:0000256" key="5">
    <source>
        <dbReference type="ARBA" id="ARBA00011271"/>
    </source>
</evidence>
<protein>
    <recommendedName>
        <fullName evidence="10">3-isopropylmalate dehydratase small subunit</fullName>
        <ecNumber evidence="10">4.2.1.33</ecNumber>
    </recommendedName>
    <alternativeName>
        <fullName evidence="10">Alpha-IPM isomerase</fullName>
        <shortName evidence="10">IPMI</shortName>
    </alternativeName>
    <alternativeName>
        <fullName evidence="10">Isopropylmalate isomerase</fullName>
    </alternativeName>
</protein>
<comment type="function">
    <text evidence="2 10">Catalyzes the isomerization between 2-isopropylmalate and 3-isopropylmalate, via the formation of 2-isopropylmaleate.</text>
</comment>
<dbReference type="EC" id="4.2.1.33" evidence="10"/>
<accession>A0ABV6YBI9</accession>
<dbReference type="NCBIfam" id="NF002458">
    <property type="entry name" value="PRK01641.1"/>
    <property type="match status" value="1"/>
</dbReference>
<dbReference type="NCBIfam" id="TIGR00171">
    <property type="entry name" value="leuD"/>
    <property type="match status" value="1"/>
</dbReference>
<evidence type="ECO:0000256" key="3">
    <source>
        <dbReference type="ARBA" id="ARBA00004729"/>
    </source>
</evidence>
<dbReference type="PANTHER" id="PTHR43345">
    <property type="entry name" value="3-ISOPROPYLMALATE DEHYDRATASE SMALL SUBUNIT 2-RELATED-RELATED"/>
    <property type="match status" value="1"/>
</dbReference>
<evidence type="ECO:0000256" key="4">
    <source>
        <dbReference type="ARBA" id="ARBA00009845"/>
    </source>
</evidence>
<dbReference type="HAMAP" id="MF_01031">
    <property type="entry name" value="LeuD_type1"/>
    <property type="match status" value="1"/>
</dbReference>
<sequence length="207" mass="23117">MESFVRVSGIAAPIMRINIDTDQIIPAKYLVRTSEAGISQGLFAGWRLRTDGSVNPDFILNREPYTRARIILADRNFGCGSSREAAPKALREWGIRAVIAPSFGGIFFNNCFRNGLLPVELPIEQVRLIAEQIEASGGNGAVTVDLELQRVEAPDGDAFSFRSPPLLRQMLLEGIDEIELTLSRQDVIARFRETDRTRRPWSYKPGL</sequence>
<evidence type="ECO:0000313" key="12">
    <source>
        <dbReference type="EMBL" id="MFC1458636.1"/>
    </source>
</evidence>
<comment type="pathway">
    <text evidence="3 10">Amino-acid biosynthesis; L-leucine biosynthesis; L-leucine from 3-methyl-2-oxobutanoate: step 2/4.</text>
</comment>
<feature type="domain" description="Aconitase A/isopropylmalate dehydratase small subunit swivel" evidence="11">
    <location>
        <begin position="1"/>
        <end position="122"/>
    </location>
</feature>
<keyword evidence="7 10" id="KW-0028">Amino-acid biosynthesis</keyword>
<keyword evidence="9 10" id="KW-0100">Branched-chain amino acid biosynthesis</keyword>
<evidence type="ECO:0000259" key="11">
    <source>
        <dbReference type="Pfam" id="PF00694"/>
    </source>
</evidence>
<dbReference type="InterPro" id="IPR015928">
    <property type="entry name" value="Aconitase/3IPM_dehydase_swvl"/>
</dbReference>
<proteinExistence type="inferred from homology"/>
<dbReference type="PANTHER" id="PTHR43345:SF5">
    <property type="entry name" value="3-ISOPROPYLMALATE DEHYDRATASE SMALL SUBUNIT"/>
    <property type="match status" value="1"/>
</dbReference>
<evidence type="ECO:0000256" key="9">
    <source>
        <dbReference type="ARBA" id="ARBA00023304"/>
    </source>
</evidence>
<dbReference type="InterPro" id="IPR004431">
    <property type="entry name" value="3-IsopropMal_deHydase_ssu"/>
</dbReference>
<dbReference type="RefSeq" id="WP_377030541.1">
    <property type="nucleotide sequence ID" value="NZ_JBHOMY010000058.1"/>
</dbReference>
<gene>
    <name evidence="10 12" type="primary">leuD</name>
    <name evidence="12" type="ORF">ACETIH_18400</name>
</gene>